<dbReference type="Pfam" id="PF05834">
    <property type="entry name" value="Lycopene_cycl"/>
    <property type="match status" value="2"/>
</dbReference>
<feature type="region of interest" description="Disordered" evidence="10">
    <location>
        <begin position="1274"/>
        <end position="1298"/>
    </location>
</feature>
<keyword evidence="11" id="KW-0812">Transmembrane</keyword>
<feature type="region of interest" description="Disordered" evidence="10">
    <location>
        <begin position="658"/>
        <end position="724"/>
    </location>
</feature>
<dbReference type="Pfam" id="PF00504">
    <property type="entry name" value="Chloroa_b-bind"/>
    <property type="match status" value="1"/>
</dbReference>
<feature type="compositionally biased region" description="Low complexity" evidence="10">
    <location>
        <begin position="1328"/>
        <end position="1354"/>
    </location>
</feature>
<feature type="compositionally biased region" description="Polar residues" evidence="10">
    <location>
        <begin position="1359"/>
        <end position="1368"/>
    </location>
</feature>
<accession>K8ED19</accession>
<comment type="similarity">
    <text evidence="3">Belongs to the lycopene cyclase family.</text>
</comment>
<keyword evidence="11" id="KW-1133">Transmembrane helix</keyword>
<evidence type="ECO:0000256" key="11">
    <source>
        <dbReference type="SAM" id="Phobius"/>
    </source>
</evidence>
<dbReference type="InterPro" id="IPR036188">
    <property type="entry name" value="FAD/NAD-bd_sf"/>
</dbReference>
<dbReference type="PANTHER" id="PTHR39757">
    <property type="match status" value="1"/>
</dbReference>
<dbReference type="GO" id="GO:0016705">
    <property type="term" value="F:oxidoreductase activity, acting on paired donors, with incorporation or reduction of molecular oxygen"/>
    <property type="evidence" value="ECO:0007669"/>
    <property type="project" value="InterPro"/>
</dbReference>
<proteinExistence type="inferred from homology"/>
<dbReference type="KEGG" id="bpg:Bathy04g04390"/>
<dbReference type="Gene3D" id="1.10.3460.10">
    <property type="entry name" value="Chlorophyll a/b binding protein domain"/>
    <property type="match status" value="1"/>
</dbReference>
<feature type="region of interest" description="Disordered" evidence="10">
    <location>
        <begin position="1"/>
        <end position="51"/>
    </location>
</feature>
<dbReference type="EC" id="5.5.1.19" evidence="4"/>
<comment type="pathway">
    <text evidence="2">Carotenoid biosynthesis; beta-carotene biosynthesis.</text>
</comment>
<evidence type="ECO:0000313" key="12">
    <source>
        <dbReference type="EMBL" id="CCO15937.1"/>
    </source>
</evidence>
<dbReference type="STRING" id="41875.K8ED19"/>
<dbReference type="Proteomes" id="UP000198341">
    <property type="component" value="Chromosome 4"/>
</dbReference>
<feature type="transmembrane region" description="Helical" evidence="11">
    <location>
        <begin position="583"/>
        <end position="605"/>
    </location>
</feature>
<feature type="region of interest" description="Disordered" evidence="10">
    <location>
        <begin position="82"/>
        <end position="135"/>
    </location>
</feature>
<reference evidence="12 13" key="1">
    <citation type="submission" date="2011-10" db="EMBL/GenBank/DDBJ databases">
        <authorList>
            <person name="Genoscope - CEA"/>
        </authorList>
    </citation>
    <scope>NUCLEOTIDE SEQUENCE [LARGE SCALE GENOMIC DNA]</scope>
    <source>
        <strain evidence="12 13">RCC 1105</strain>
    </source>
</reference>
<dbReference type="Gene3D" id="3.50.50.60">
    <property type="entry name" value="FAD/NAD(P)-binding domain"/>
    <property type="match status" value="2"/>
</dbReference>
<evidence type="ECO:0000256" key="9">
    <source>
        <dbReference type="ARBA" id="ARBA00037906"/>
    </source>
</evidence>
<keyword evidence="13" id="KW-1185">Reference proteome</keyword>
<evidence type="ECO:0000256" key="3">
    <source>
        <dbReference type="ARBA" id="ARBA00006599"/>
    </source>
</evidence>
<feature type="compositionally biased region" description="Low complexity" evidence="10">
    <location>
        <begin position="82"/>
        <end position="98"/>
    </location>
</feature>
<keyword evidence="7" id="KW-0125">Carotenoid biosynthesis</keyword>
<keyword evidence="11" id="KW-0472">Membrane</keyword>
<comment type="pathway">
    <text evidence="9">Carotenoid biosynthesis; beta-zeacarotene biosynthesis.</text>
</comment>
<dbReference type="SUPFAM" id="SSF51905">
    <property type="entry name" value="FAD/NAD(P)-binding domain"/>
    <property type="match status" value="2"/>
</dbReference>
<comment type="subcellular location">
    <subcellularLocation>
        <location evidence="1">Plastid</location>
        <location evidence="1">Chloroplast</location>
    </subcellularLocation>
</comment>
<evidence type="ECO:0000256" key="4">
    <source>
        <dbReference type="ARBA" id="ARBA00012242"/>
    </source>
</evidence>
<protein>
    <recommendedName>
        <fullName evidence="4">lycopene beta-cyclase</fullName>
        <ecNumber evidence="4">5.5.1.19</ecNumber>
    </recommendedName>
</protein>
<feature type="compositionally biased region" description="Low complexity" evidence="10">
    <location>
        <begin position="32"/>
        <end position="42"/>
    </location>
</feature>
<dbReference type="OrthoDB" id="1716816at2759"/>
<feature type="transmembrane region" description="Helical" evidence="11">
    <location>
        <begin position="611"/>
        <end position="632"/>
    </location>
</feature>
<feature type="compositionally biased region" description="Acidic residues" evidence="10">
    <location>
        <begin position="688"/>
        <end position="709"/>
    </location>
</feature>
<gene>
    <name evidence="12" type="ORF">Bathy04g04390</name>
</gene>
<dbReference type="SUPFAM" id="SSF103511">
    <property type="entry name" value="Chlorophyll a-b binding protein"/>
    <property type="match status" value="1"/>
</dbReference>
<evidence type="ECO:0000256" key="7">
    <source>
        <dbReference type="ARBA" id="ARBA00022746"/>
    </source>
</evidence>
<name>K8ED19_9CHLO</name>
<evidence type="ECO:0000256" key="10">
    <source>
        <dbReference type="SAM" id="MobiDB-lite"/>
    </source>
</evidence>
<organism evidence="12 13">
    <name type="scientific">Bathycoccus prasinos</name>
    <dbReference type="NCBI Taxonomy" id="41875"/>
    <lineage>
        <taxon>Eukaryota</taxon>
        <taxon>Viridiplantae</taxon>
        <taxon>Chlorophyta</taxon>
        <taxon>Mamiellophyceae</taxon>
        <taxon>Mamiellales</taxon>
        <taxon>Bathycoccaceae</taxon>
        <taxon>Bathycoccus</taxon>
    </lineage>
</organism>
<evidence type="ECO:0000256" key="6">
    <source>
        <dbReference type="ARBA" id="ARBA00022640"/>
    </source>
</evidence>
<dbReference type="GO" id="GO:0016860">
    <property type="term" value="F:intramolecular oxidoreductase activity"/>
    <property type="evidence" value="ECO:0007669"/>
    <property type="project" value="UniProtKB-ARBA"/>
</dbReference>
<dbReference type="GO" id="GO:0016117">
    <property type="term" value="P:carotenoid biosynthetic process"/>
    <property type="evidence" value="ECO:0007669"/>
    <property type="project" value="UniProtKB-KW"/>
</dbReference>
<feature type="compositionally biased region" description="Basic and acidic residues" evidence="10">
    <location>
        <begin position="105"/>
        <end position="124"/>
    </location>
</feature>
<evidence type="ECO:0000256" key="8">
    <source>
        <dbReference type="ARBA" id="ARBA00023027"/>
    </source>
</evidence>
<dbReference type="InterPro" id="IPR010108">
    <property type="entry name" value="Lycopene_cyclase_b/e"/>
</dbReference>
<keyword evidence="5" id="KW-0150">Chloroplast</keyword>
<dbReference type="GO" id="GO:0009507">
    <property type="term" value="C:chloroplast"/>
    <property type="evidence" value="ECO:0007669"/>
    <property type="project" value="UniProtKB-SubCell"/>
</dbReference>
<dbReference type="RefSeq" id="XP_007513412.1">
    <property type="nucleotide sequence ID" value="XM_007513350.1"/>
</dbReference>
<dbReference type="GeneID" id="19016465"/>
<keyword evidence="6" id="KW-0934">Plastid</keyword>
<sequence length="1593" mass="177629">MATTMARRASGCNASSLLSSSSSKRGTKKRFVFSSKSSSSLVVKKKSKAEKSERFFFSSNCKSGSFNGVFASGMRRRGGACCSSASSSSRCSAASASGDDGEEEEVKKSDDASTKTIEEIKADKTTTVTSKNRKESIPKNHIDAIIPEPTERPHERWVNNKPYNPMSPTVGQCEPLPKTLPKLSRGERKETAYDLLIVGCGPAGLYTSTQASEKGLKVALIDPKPLAGWRNNYGVWCDEFQALGFEDCYRASWPRAQVIFGDADTPEENDRQTGKFLDRAYAQVDRAKLKSKLIYRAMENKVEFGTQNVKSVKHDEDDVSEVTLSDGSVVFAKMVLDATGHARKLVDFEREFTPGYQAAFGIVCDVESHPFPLDTMLFMDWRDDHLDDAYKSVNDILPTFLYAMPFSNTQVFLEETSLVARPGLEFDDLKVKLKQRLERLGVKVTRVEEEEYCLIPMGGVLPAFPQRTLGIGGTAGMVHPSTGFMVAKTMRSANVLVDAIFEALRAGKSGMDAADLVDESIPASDSTLFSAKSASEDIWKKVWTEEDLRVRTFMCFGMETLMELDIKGTRQFFKTFFNLPRDVWGGFLSWNIGPTGLLSLGIALFASFNNYMRYTFVTSALPFMGSFFANFASAQNKFDSSRWGGAFLEINTTPKKMPPTLPGYGGIPTPKKAKMNFSETLPTKDDVSMDEDEEEKEEKEEEDDDDDIDGVSGEGVYEKANPTEKPILKSPLDFEKLLQGELSYTSDSTNSSNQVYPEVKIESYKDDREWIAFQQRKVFPDQQPIVNVLDVLKTGEKVDCLIIGAGPAGLAIAAETAKKGLSVGVVAPDAPFVNNYGVWLDEFKAIGLEHTLLHKYEDTLVWYDDSDPESGRSLGRPYGQVCRRRLREHLLSECKKSGVKYLPGIVDRVQHFSSSEEKPSEIRGRFLKTDASSRGNYGEGSTDVDLAGVANDDFEKDFEVFSDLVVCSTGHNREMLRYESGPPPGWQTAYGIEVTIPNHPWEKNKAVFMDFRQADPELKGEMRNSRKEDGSWRVPSFLYVLPVDENTVFVEETCLVARVQIPFDELKRRLYRRLTRMGVEVDQEKIIEEEASWIPLGGTPPVSPQRTLAYGAAAGMVNPASGYSITKSLGEAPGVAEAIYEGFQKAKETKDYSEISHAAWDRLWGYERRRQIGFYQFGMELLISLRIEQMRNFFGTFFGLPIEFNRGFLASKLNSVQLLQFAMMMFFQGNNDLRGLLLAHLVTEGGSGVRLFTSYTRPILEMLEIDVAGLEEKDGKPKSLQTADGINLLDRNIPPQDRNTNIMMREFQQSLEQGMTPGFSGRDWWKVGSSSSSSGNGSSNNSNNSNSSMAASASPMVTRESQTTEYWSNGSQSMVKTVVKNTGLSEADLYGNDRIKFLPKSIINLPGENVIVPPHLTGGLPGDIGFDPLKFGAQSDLLKFRERELINGRWAMLAAIGVLLPEFLFKFGLYGEGTDQHWWSTKIIHDVADGWQLTYMGSEIPWGLFWLPIIHLPLMFVAEMLRTGKFEIERFSTLDKLYPGGRLFDPLGLAANQSEEEVRILKAIEIQHCRLAMLAFSIFCFQGATGKGPLDFF</sequence>
<dbReference type="eggNOG" id="ENOG502QT2F">
    <property type="taxonomic scope" value="Eukaryota"/>
</dbReference>
<dbReference type="NCBIfam" id="TIGR01790">
    <property type="entry name" value="carotene-cycl"/>
    <property type="match status" value="2"/>
</dbReference>
<dbReference type="PANTHER" id="PTHR39757:SF5">
    <property type="entry name" value="OS02G0190600 PROTEIN"/>
    <property type="match status" value="1"/>
</dbReference>
<dbReference type="InterPro" id="IPR022796">
    <property type="entry name" value="Chloroa_b-bind"/>
</dbReference>
<feature type="region of interest" description="Disordered" evidence="10">
    <location>
        <begin position="1326"/>
        <end position="1368"/>
    </location>
</feature>
<evidence type="ECO:0000313" key="13">
    <source>
        <dbReference type="Proteomes" id="UP000198341"/>
    </source>
</evidence>
<evidence type="ECO:0000256" key="1">
    <source>
        <dbReference type="ARBA" id="ARBA00004229"/>
    </source>
</evidence>
<evidence type="ECO:0000256" key="5">
    <source>
        <dbReference type="ARBA" id="ARBA00022528"/>
    </source>
</evidence>
<evidence type="ECO:0000256" key="2">
    <source>
        <dbReference type="ARBA" id="ARBA00005089"/>
    </source>
</evidence>
<keyword evidence="8" id="KW-0520">NAD</keyword>
<dbReference type="EMBL" id="FO082275">
    <property type="protein sequence ID" value="CCO15937.1"/>
    <property type="molecule type" value="Genomic_DNA"/>
</dbReference>